<feature type="domain" description="PilZ" evidence="1">
    <location>
        <begin position="525"/>
        <end position="610"/>
    </location>
</feature>
<evidence type="ECO:0000313" key="2">
    <source>
        <dbReference type="EMBL" id="GLR73052.1"/>
    </source>
</evidence>
<dbReference type="InterPro" id="IPR009875">
    <property type="entry name" value="PilZ_domain"/>
</dbReference>
<keyword evidence="3" id="KW-1185">Reference proteome</keyword>
<dbReference type="EMBL" id="BSOT01000019">
    <property type="protein sequence ID" value="GLR73052.1"/>
    <property type="molecule type" value="Genomic_DNA"/>
</dbReference>
<reference evidence="2" key="2">
    <citation type="submission" date="2023-01" db="EMBL/GenBank/DDBJ databases">
        <title>Draft genome sequence of Agaribacter marinus strain NBRC 110023.</title>
        <authorList>
            <person name="Sun Q."/>
            <person name="Mori K."/>
        </authorList>
    </citation>
    <scope>NUCLEOTIDE SEQUENCE</scope>
    <source>
        <strain evidence="2">NBRC 110023</strain>
    </source>
</reference>
<comment type="caution">
    <text evidence="2">The sequence shown here is derived from an EMBL/GenBank/DDBJ whole genome shotgun (WGS) entry which is preliminary data.</text>
</comment>
<dbReference type="SUPFAM" id="SSF141371">
    <property type="entry name" value="PilZ domain-like"/>
    <property type="match status" value="1"/>
</dbReference>
<gene>
    <name evidence="2" type="ORF">GCM10007852_39600</name>
</gene>
<sequence length="845" mass="98039">MTQNIAATNDRPQTPWKIVLIKIQPKMTPDLSPYREIIHSLAPLVNHAEFNKAFKRRTQNIASDLSFLIKMEVKRLAKPCIRSIDLRTKVNDECRLFNYQGIPHYLHVNGIFEFEKLVKRYGEYTFGVYEGVINFSEEEKRRMDLVKTQSVVVQDTELQIPDDKFVTPCQELLNFPIRKEERLNYVVAIEVFFTDNTSAHASTLDISVHGLKIRFKDPEALEKISVAAPIHVVFRGLDRSTGIARDSIEYQILGVSGRNAKTCVHLLRPNTSPNEQFTDFVLELIKLQKRRYKVNLDNVEMALSSKVYEQSFANTIPGLPVFIEKTEEGKLHAAYASTNSCSKRILDYWLDENHHQMLGYLLNENRLRQLTSDSAAYPQTTVYCFHHIADDKIYFYSASTEELLEQPKLAETFLSYGARRVSWRVYHLAYSDVNPSDAYVPSSVPDGINRDIDKLNKRLSPRLQGRLKSLTGMLTVTDITNSNAQEVYQRRKLDKSNIRLLKYFGHARNKPPKPVETYRHKQKELRRQTRYILRTPVIVKTNNGAIHGFTEDFSVSGLRLELDQEFHQRMNSKVQISFPKLQEITQNFELKNVQYRVKHINTDKQVLHLQAVSDDETGVAEQFFSQLISNNTDKLQALEQEERLPGMGIALRNLHGKSSPQACIYVEKQQNGFMPAMATINQMRASWLKFLHHNANLVSFNLSWLYQDDMQSTAFIRQSIKMMSLDPKPITSEIYVSFDPKQKRKDNQVYAKWQYQLSTHRAKRAFVKAATESGQFFAFSVTFNKALRPDMERLEQELLYLSQHAIHKATYFEERMWDIAATIFLTDITQEVLYRYRLPQQDAVD</sequence>
<dbReference type="Pfam" id="PF07238">
    <property type="entry name" value="PilZ"/>
    <property type="match status" value="2"/>
</dbReference>
<protein>
    <recommendedName>
        <fullName evidence="1">PilZ domain-containing protein</fullName>
    </recommendedName>
</protein>
<evidence type="ECO:0000259" key="1">
    <source>
        <dbReference type="Pfam" id="PF07238"/>
    </source>
</evidence>
<dbReference type="Gene3D" id="2.40.10.220">
    <property type="entry name" value="predicted glycosyltransferase like domains"/>
    <property type="match status" value="1"/>
</dbReference>
<accession>A0AA37WK72</accession>
<name>A0AA37WK72_9ALTE</name>
<evidence type="ECO:0000313" key="3">
    <source>
        <dbReference type="Proteomes" id="UP001156601"/>
    </source>
</evidence>
<dbReference type="AlphaFoldDB" id="A0AA37WK72"/>
<dbReference type="GO" id="GO:0035438">
    <property type="term" value="F:cyclic-di-GMP binding"/>
    <property type="evidence" value="ECO:0007669"/>
    <property type="project" value="InterPro"/>
</dbReference>
<proteinExistence type="predicted"/>
<reference evidence="2" key="1">
    <citation type="journal article" date="2014" name="Int. J. Syst. Evol. Microbiol.">
        <title>Complete genome sequence of Corynebacterium casei LMG S-19264T (=DSM 44701T), isolated from a smear-ripened cheese.</title>
        <authorList>
            <consortium name="US DOE Joint Genome Institute (JGI-PGF)"/>
            <person name="Walter F."/>
            <person name="Albersmeier A."/>
            <person name="Kalinowski J."/>
            <person name="Ruckert C."/>
        </authorList>
    </citation>
    <scope>NUCLEOTIDE SEQUENCE</scope>
    <source>
        <strain evidence="2">NBRC 110023</strain>
    </source>
</reference>
<feature type="domain" description="PilZ" evidence="1">
    <location>
        <begin position="177"/>
        <end position="262"/>
    </location>
</feature>
<organism evidence="2 3">
    <name type="scientific">Agaribacter marinus</name>
    <dbReference type="NCBI Taxonomy" id="1431249"/>
    <lineage>
        <taxon>Bacteria</taxon>
        <taxon>Pseudomonadati</taxon>
        <taxon>Pseudomonadota</taxon>
        <taxon>Gammaproteobacteria</taxon>
        <taxon>Alteromonadales</taxon>
        <taxon>Alteromonadaceae</taxon>
        <taxon>Agaribacter</taxon>
    </lineage>
</organism>
<dbReference type="Proteomes" id="UP001156601">
    <property type="component" value="Unassembled WGS sequence"/>
</dbReference>